<gene>
    <name evidence="1" type="primary">ubiT</name>
    <name evidence="3" type="ORF">J0A66_03655</name>
</gene>
<evidence type="ECO:0000259" key="2">
    <source>
        <dbReference type="Pfam" id="PF02036"/>
    </source>
</evidence>
<organism evidence="3 4">
    <name type="scientific">Bowmanella dokdonensis</name>
    <dbReference type="NCBI Taxonomy" id="751969"/>
    <lineage>
        <taxon>Bacteria</taxon>
        <taxon>Pseudomonadati</taxon>
        <taxon>Pseudomonadota</taxon>
        <taxon>Gammaproteobacteria</taxon>
        <taxon>Alteromonadales</taxon>
        <taxon>Alteromonadaceae</taxon>
        <taxon>Bowmanella</taxon>
    </lineage>
</organism>
<dbReference type="InterPro" id="IPR036527">
    <property type="entry name" value="SCP2_sterol-bd_dom_sf"/>
</dbReference>
<dbReference type="InterPro" id="IPR016830">
    <property type="entry name" value="UbiT"/>
</dbReference>
<evidence type="ECO:0000313" key="4">
    <source>
        <dbReference type="Proteomes" id="UP000664654"/>
    </source>
</evidence>
<dbReference type="Proteomes" id="UP000664654">
    <property type="component" value="Unassembled WGS sequence"/>
</dbReference>
<dbReference type="GO" id="GO:0006744">
    <property type="term" value="P:ubiquinone biosynthetic process"/>
    <property type="evidence" value="ECO:0007669"/>
    <property type="project" value="UniProtKB-UniRule"/>
</dbReference>
<dbReference type="Gene3D" id="3.30.1050.10">
    <property type="entry name" value="SCP2 sterol-binding domain"/>
    <property type="match status" value="1"/>
</dbReference>
<name>A0A939DKH7_9ALTE</name>
<accession>A0A939DKH7</accession>
<comment type="caution">
    <text evidence="3">The sequence shown here is derived from an EMBL/GenBank/DDBJ whole genome shotgun (WGS) entry which is preliminary data.</text>
</comment>
<comment type="similarity">
    <text evidence="1">Belongs to the UbiT family.</text>
</comment>
<comment type="pathway">
    <text evidence="1">Cofactor biosynthesis; ubiquinone biosynthesis.</text>
</comment>
<reference evidence="3" key="1">
    <citation type="submission" date="2021-03" db="EMBL/GenBank/DDBJ databases">
        <title>novel species isolated from a fishpond in China.</title>
        <authorList>
            <person name="Lu H."/>
            <person name="Cai Z."/>
        </authorList>
    </citation>
    <scope>NUCLEOTIDE SEQUENCE</scope>
    <source>
        <strain evidence="3">JCM 30855</strain>
    </source>
</reference>
<comment type="function">
    <text evidence="1">Required for O(2)-independent ubiquinone (coenzyme Q) biosynthesis. Likely functions as an accessory factor.</text>
</comment>
<dbReference type="SUPFAM" id="SSF55718">
    <property type="entry name" value="SCP-like"/>
    <property type="match status" value="1"/>
</dbReference>
<dbReference type="Pfam" id="PF02036">
    <property type="entry name" value="SCP2"/>
    <property type="match status" value="1"/>
</dbReference>
<dbReference type="InterPro" id="IPR003033">
    <property type="entry name" value="SCP2_sterol-bd_dom"/>
</dbReference>
<dbReference type="RefSeq" id="WP_206572437.1">
    <property type="nucleotide sequence ID" value="NZ_JAFKCV010000002.1"/>
</dbReference>
<evidence type="ECO:0000313" key="3">
    <source>
        <dbReference type="EMBL" id="MBN7824317.1"/>
    </source>
</evidence>
<proteinExistence type="inferred from homology"/>
<evidence type="ECO:0000256" key="1">
    <source>
        <dbReference type="HAMAP-Rule" id="MF_02231"/>
    </source>
</evidence>
<dbReference type="HAMAP" id="MF_02231">
    <property type="entry name" value="UbiT"/>
    <property type="match status" value="1"/>
</dbReference>
<keyword evidence="1" id="KW-0831">Ubiquinone biosynthesis</keyword>
<sequence>MLPTLFKHADKLLRPGLQILAYSPAGLQQHLASHFFNLALKKPLAEGLLDFLDTATVRVEIRDLQQNWYFRLSQRRLRVESQGEETVCFSGELQSFLLMASQTVDPDTLFFRRQLSISGDTELGLALKNLLDSLELDQLPFMIGRPLQLYAQGHAG</sequence>
<dbReference type="EMBL" id="JAFKCV010000002">
    <property type="protein sequence ID" value="MBN7824317.1"/>
    <property type="molecule type" value="Genomic_DNA"/>
</dbReference>
<protein>
    <recommendedName>
        <fullName evidence="1">Ubiquinone biosynthesis accessory factor UbiT</fullName>
    </recommendedName>
</protein>
<keyword evidence="4" id="KW-1185">Reference proteome</keyword>
<feature type="domain" description="SCP2" evidence="2">
    <location>
        <begin position="37"/>
        <end position="132"/>
    </location>
</feature>
<dbReference type="AlphaFoldDB" id="A0A939DKH7"/>